<proteinExistence type="predicted"/>
<organism evidence="2 3">
    <name type="scientific">Botrimarina hoheduenensis</name>
    <dbReference type="NCBI Taxonomy" id="2528000"/>
    <lineage>
        <taxon>Bacteria</taxon>
        <taxon>Pseudomonadati</taxon>
        <taxon>Planctomycetota</taxon>
        <taxon>Planctomycetia</taxon>
        <taxon>Pirellulales</taxon>
        <taxon>Lacipirellulaceae</taxon>
        <taxon>Botrimarina</taxon>
    </lineage>
</organism>
<name>A0A5C5VQC8_9BACT</name>
<dbReference type="OrthoDB" id="283212at2"/>
<evidence type="ECO:0000313" key="3">
    <source>
        <dbReference type="Proteomes" id="UP000318995"/>
    </source>
</evidence>
<dbReference type="PROSITE" id="PS50801">
    <property type="entry name" value="STAS"/>
    <property type="match status" value="1"/>
</dbReference>
<protein>
    <submittedName>
        <fullName evidence="2">STAS domain protein</fullName>
    </submittedName>
</protein>
<comment type="caution">
    <text evidence="2">The sequence shown here is derived from an EMBL/GenBank/DDBJ whole genome shotgun (WGS) entry which is preliminary data.</text>
</comment>
<reference evidence="2 3" key="1">
    <citation type="submission" date="2019-02" db="EMBL/GenBank/DDBJ databases">
        <title>Deep-cultivation of Planctomycetes and their phenomic and genomic characterization uncovers novel biology.</title>
        <authorList>
            <person name="Wiegand S."/>
            <person name="Jogler M."/>
            <person name="Boedeker C."/>
            <person name="Pinto D."/>
            <person name="Vollmers J."/>
            <person name="Rivas-Marin E."/>
            <person name="Kohn T."/>
            <person name="Peeters S.H."/>
            <person name="Heuer A."/>
            <person name="Rast P."/>
            <person name="Oberbeckmann S."/>
            <person name="Bunk B."/>
            <person name="Jeske O."/>
            <person name="Meyerdierks A."/>
            <person name="Storesund J.E."/>
            <person name="Kallscheuer N."/>
            <person name="Luecker S."/>
            <person name="Lage O.M."/>
            <person name="Pohl T."/>
            <person name="Merkel B.J."/>
            <person name="Hornburger P."/>
            <person name="Mueller R.-W."/>
            <person name="Bruemmer F."/>
            <person name="Labrenz M."/>
            <person name="Spormann A.M."/>
            <person name="Op Den Camp H."/>
            <person name="Overmann J."/>
            <person name="Amann R."/>
            <person name="Jetten M.S.M."/>
            <person name="Mascher T."/>
            <person name="Medema M.H."/>
            <person name="Devos D.P."/>
            <person name="Kaster A.-K."/>
            <person name="Ovreas L."/>
            <person name="Rohde M."/>
            <person name="Galperin M.Y."/>
            <person name="Jogler C."/>
        </authorList>
    </citation>
    <scope>NUCLEOTIDE SEQUENCE [LARGE SCALE GENOMIC DNA]</scope>
    <source>
        <strain evidence="2 3">Pla111</strain>
    </source>
</reference>
<dbReference type="AlphaFoldDB" id="A0A5C5VQC8"/>
<feature type="domain" description="STAS" evidence="1">
    <location>
        <begin position="1"/>
        <end position="109"/>
    </location>
</feature>
<dbReference type="SUPFAM" id="SSF52091">
    <property type="entry name" value="SpoIIaa-like"/>
    <property type="match status" value="1"/>
</dbReference>
<dbReference type="Pfam" id="PF01740">
    <property type="entry name" value="STAS"/>
    <property type="match status" value="1"/>
</dbReference>
<dbReference type="RefSeq" id="WP_146575596.1">
    <property type="nucleotide sequence ID" value="NZ_SJPH01000013.1"/>
</dbReference>
<dbReference type="Gene3D" id="3.30.750.24">
    <property type="entry name" value="STAS domain"/>
    <property type="match status" value="1"/>
</dbReference>
<evidence type="ECO:0000313" key="2">
    <source>
        <dbReference type="EMBL" id="TWT40145.1"/>
    </source>
</evidence>
<dbReference type="GO" id="GO:0043856">
    <property type="term" value="F:anti-sigma factor antagonist activity"/>
    <property type="evidence" value="ECO:0007669"/>
    <property type="project" value="TreeGrafter"/>
</dbReference>
<keyword evidence="3" id="KW-1185">Reference proteome</keyword>
<gene>
    <name evidence="2" type="ORF">Pla111_34090</name>
</gene>
<sequence length="111" mass="11346">MVTTTTQGAVAVLAVDAPLNAESSDALRSAVEALPRIGRPQLVIDLSGVPLIDSAGCEALLDVRDSVCDIGGACCLAGVAPLCRDILWAAGLDEGFDVFQGTKEAVASYAR</sequence>
<evidence type="ECO:0000259" key="1">
    <source>
        <dbReference type="PROSITE" id="PS50801"/>
    </source>
</evidence>
<dbReference type="CDD" id="cd07043">
    <property type="entry name" value="STAS_anti-anti-sigma_factors"/>
    <property type="match status" value="1"/>
</dbReference>
<dbReference type="Proteomes" id="UP000318995">
    <property type="component" value="Unassembled WGS sequence"/>
</dbReference>
<dbReference type="InterPro" id="IPR002645">
    <property type="entry name" value="STAS_dom"/>
</dbReference>
<accession>A0A5C5VQC8</accession>
<dbReference type="EMBL" id="SJPH01000013">
    <property type="protein sequence ID" value="TWT40145.1"/>
    <property type="molecule type" value="Genomic_DNA"/>
</dbReference>
<dbReference type="PANTHER" id="PTHR33495">
    <property type="entry name" value="ANTI-SIGMA FACTOR ANTAGONIST TM_1081-RELATED-RELATED"/>
    <property type="match status" value="1"/>
</dbReference>
<dbReference type="InterPro" id="IPR036513">
    <property type="entry name" value="STAS_dom_sf"/>
</dbReference>